<organism evidence="1 2">
    <name type="scientific">Hallerella porci</name>
    <dbReference type="NCBI Taxonomy" id="1945871"/>
    <lineage>
        <taxon>Bacteria</taxon>
        <taxon>Pseudomonadati</taxon>
        <taxon>Fibrobacterota</taxon>
        <taxon>Fibrobacteria</taxon>
        <taxon>Fibrobacterales</taxon>
        <taxon>Fibrobacteraceae</taxon>
        <taxon>Hallerella</taxon>
    </lineage>
</organism>
<evidence type="ECO:0000313" key="1">
    <source>
        <dbReference type="EMBL" id="PWK82134.1"/>
    </source>
</evidence>
<reference evidence="1 2" key="1">
    <citation type="submission" date="2018-05" db="EMBL/GenBank/DDBJ databases">
        <title>Animal gut microbial communities from fecal samples from Wisconsin, USA.</title>
        <authorList>
            <person name="Neumann A."/>
        </authorList>
    </citation>
    <scope>NUCLEOTIDE SEQUENCE [LARGE SCALE GENOMIC DNA]</scope>
    <source>
        <strain evidence="1 2">UWS4</strain>
    </source>
</reference>
<dbReference type="EMBL" id="QGHD01000064">
    <property type="protein sequence ID" value="PWK82134.1"/>
    <property type="molecule type" value="Genomic_DNA"/>
</dbReference>
<dbReference type="RefSeq" id="WP_109587924.1">
    <property type="nucleotide sequence ID" value="NZ_QGHD01000064.1"/>
</dbReference>
<name>A0ABX5LHX4_9BACT</name>
<gene>
    <name evidence="1" type="ORF">B0H50_1642</name>
</gene>
<sequence length="74" mass="8544">MQWFKDVESVQKLQTSSTNEALRHRLTDLSIESKIAHGNTVIFVYVTNKKFDNNATEYLATTNFDAYDIVRISD</sequence>
<evidence type="ECO:0000313" key="2">
    <source>
        <dbReference type="Proteomes" id="UP000245523"/>
    </source>
</evidence>
<proteinExistence type="predicted"/>
<dbReference type="Proteomes" id="UP000245523">
    <property type="component" value="Unassembled WGS sequence"/>
</dbReference>
<keyword evidence="2" id="KW-1185">Reference proteome</keyword>
<protein>
    <submittedName>
        <fullName evidence="1">Uncharacterized protein</fullName>
    </submittedName>
</protein>
<accession>A0ABX5LHX4</accession>
<comment type="caution">
    <text evidence="1">The sequence shown here is derived from an EMBL/GenBank/DDBJ whole genome shotgun (WGS) entry which is preliminary data.</text>
</comment>